<evidence type="ECO:0000256" key="4">
    <source>
        <dbReference type="ARBA" id="ARBA00012681"/>
    </source>
</evidence>
<dbReference type="FunFam" id="3.40.50.1100:FF:000067">
    <property type="entry name" value="Cysteine synthase"/>
    <property type="match status" value="1"/>
</dbReference>
<dbReference type="SUPFAM" id="SSF53686">
    <property type="entry name" value="Tryptophan synthase beta subunit-like PLP-dependent enzymes"/>
    <property type="match status" value="1"/>
</dbReference>
<comment type="catalytic activity">
    <reaction evidence="9 12">
        <text>O-acetyl-L-serine + hydrogen sulfide = L-cysteine + acetate</text>
        <dbReference type="Rhea" id="RHEA:14829"/>
        <dbReference type="ChEBI" id="CHEBI:29919"/>
        <dbReference type="ChEBI" id="CHEBI:30089"/>
        <dbReference type="ChEBI" id="CHEBI:35235"/>
        <dbReference type="ChEBI" id="CHEBI:58340"/>
        <dbReference type="EC" id="2.5.1.47"/>
    </reaction>
</comment>
<proteinExistence type="inferred from homology"/>
<comment type="cofactor">
    <cofactor evidence="1 10 12">
        <name>pyridoxal 5'-phosphate</name>
        <dbReference type="ChEBI" id="CHEBI:597326"/>
    </cofactor>
</comment>
<evidence type="ECO:0000256" key="1">
    <source>
        <dbReference type="ARBA" id="ARBA00001933"/>
    </source>
</evidence>
<evidence type="ECO:0000256" key="11">
    <source>
        <dbReference type="PIRSR" id="PIRSR605856-51"/>
    </source>
</evidence>
<dbReference type="PROSITE" id="PS00901">
    <property type="entry name" value="CYS_SYNTHASE"/>
    <property type="match status" value="1"/>
</dbReference>
<evidence type="ECO:0000313" key="15">
    <source>
        <dbReference type="Proteomes" id="UP000181901"/>
    </source>
</evidence>
<dbReference type="CDD" id="cd01561">
    <property type="entry name" value="CBS_like"/>
    <property type="match status" value="1"/>
</dbReference>
<evidence type="ECO:0000256" key="6">
    <source>
        <dbReference type="ARBA" id="ARBA00022679"/>
    </source>
</evidence>
<keyword evidence="8 12" id="KW-0198">Cysteine biosynthesis</keyword>
<dbReference type="EC" id="2.5.1.47" evidence="4 12"/>
<comment type="pathway">
    <text evidence="2">Amino-acid biosynthesis; L-cysteine biosynthesis; L-cysteine from L-serine: step 2/2.</text>
</comment>
<dbReference type="InterPro" id="IPR005859">
    <property type="entry name" value="CysK"/>
</dbReference>
<comment type="caution">
    <text evidence="14">The sequence shown here is derived from an EMBL/GenBank/DDBJ whole genome shotgun (WGS) entry which is preliminary data.</text>
</comment>
<dbReference type="InterPro" id="IPR001216">
    <property type="entry name" value="P-phosphate_BS"/>
</dbReference>
<dbReference type="InterPro" id="IPR036052">
    <property type="entry name" value="TrpB-like_PALP_sf"/>
</dbReference>
<evidence type="ECO:0000256" key="9">
    <source>
        <dbReference type="ARBA" id="ARBA00047931"/>
    </source>
</evidence>
<evidence type="ECO:0000256" key="12">
    <source>
        <dbReference type="RuleBase" id="RU003985"/>
    </source>
</evidence>
<evidence type="ECO:0000259" key="13">
    <source>
        <dbReference type="Pfam" id="PF00291"/>
    </source>
</evidence>
<dbReference type="NCBIfam" id="TIGR01136">
    <property type="entry name" value="cysKM"/>
    <property type="match status" value="1"/>
</dbReference>
<organism evidence="14 15">
    <name type="scientific">Pseudodesulfovibrio hydrargyri</name>
    <dbReference type="NCBI Taxonomy" id="2125990"/>
    <lineage>
        <taxon>Bacteria</taxon>
        <taxon>Pseudomonadati</taxon>
        <taxon>Thermodesulfobacteriota</taxon>
        <taxon>Desulfovibrionia</taxon>
        <taxon>Desulfovibrionales</taxon>
        <taxon>Desulfovibrionaceae</taxon>
    </lineage>
</organism>
<dbReference type="OrthoDB" id="9815130at2"/>
<feature type="domain" description="Tryptophan synthase beta chain-like PALP" evidence="13">
    <location>
        <begin position="8"/>
        <end position="294"/>
    </location>
</feature>
<feature type="binding site" evidence="10">
    <location>
        <begin position="178"/>
        <end position="182"/>
    </location>
    <ligand>
        <name>pyridoxal 5'-phosphate</name>
        <dbReference type="ChEBI" id="CHEBI:597326"/>
    </ligand>
</feature>
<keyword evidence="15" id="KW-1185">Reference proteome</keyword>
<dbReference type="Proteomes" id="UP000181901">
    <property type="component" value="Unassembled WGS sequence"/>
</dbReference>
<dbReference type="UniPathway" id="UPA00136">
    <property type="reaction ID" value="UER00200"/>
</dbReference>
<feature type="binding site" evidence="10">
    <location>
        <position position="74"/>
    </location>
    <ligand>
        <name>pyridoxal 5'-phosphate</name>
        <dbReference type="ChEBI" id="CHEBI:597326"/>
    </ligand>
</feature>
<dbReference type="Gene3D" id="3.40.50.1100">
    <property type="match status" value="2"/>
</dbReference>
<evidence type="ECO:0000256" key="5">
    <source>
        <dbReference type="ARBA" id="ARBA00022605"/>
    </source>
</evidence>
<dbReference type="GO" id="GO:0006535">
    <property type="term" value="P:cysteine biosynthetic process from serine"/>
    <property type="evidence" value="ECO:0007669"/>
    <property type="project" value="UniProtKB-UniRule"/>
</dbReference>
<evidence type="ECO:0000256" key="3">
    <source>
        <dbReference type="ARBA" id="ARBA00007103"/>
    </source>
</evidence>
<dbReference type="GO" id="GO:0005737">
    <property type="term" value="C:cytoplasm"/>
    <property type="evidence" value="ECO:0007669"/>
    <property type="project" value="UniProtKB-ARBA"/>
</dbReference>
<feature type="binding site" evidence="10">
    <location>
        <position position="266"/>
    </location>
    <ligand>
        <name>pyridoxal 5'-phosphate</name>
        <dbReference type="ChEBI" id="CHEBI:597326"/>
    </ligand>
</feature>
<dbReference type="NCBIfam" id="TIGR01139">
    <property type="entry name" value="cysK"/>
    <property type="match status" value="1"/>
</dbReference>
<dbReference type="RefSeq" id="WP_071547321.1">
    <property type="nucleotide sequence ID" value="NZ_LKAQ01000005.1"/>
</dbReference>
<dbReference type="PANTHER" id="PTHR10314">
    <property type="entry name" value="CYSTATHIONINE BETA-SYNTHASE"/>
    <property type="match status" value="1"/>
</dbReference>
<keyword evidence="7 10" id="KW-0663">Pyridoxal phosphate</keyword>
<reference evidence="14 15" key="1">
    <citation type="submission" date="2015-09" db="EMBL/GenBank/DDBJ databases">
        <title>Genome of Desulfovibrio dechloracetivorans BerOc1, a mercury methylating strain isolated from highly hydrocarbons and metals contaminated coastal sediments.</title>
        <authorList>
            <person name="Goni Urriza M."/>
            <person name="Gassie C."/>
            <person name="Bouchez O."/>
            <person name="Klopp C."/>
            <person name="Ranchou-Peyruse A."/>
            <person name="Remy G."/>
        </authorList>
    </citation>
    <scope>NUCLEOTIDE SEQUENCE [LARGE SCALE GENOMIC DNA]</scope>
    <source>
        <strain evidence="14 15">BerOc1</strain>
    </source>
</reference>
<evidence type="ECO:0000256" key="10">
    <source>
        <dbReference type="PIRSR" id="PIRSR605856-50"/>
    </source>
</evidence>
<evidence type="ECO:0000313" key="14">
    <source>
        <dbReference type="EMBL" id="OIQ48893.1"/>
    </source>
</evidence>
<dbReference type="InterPro" id="IPR001926">
    <property type="entry name" value="TrpB-like_PALP"/>
</dbReference>
<protein>
    <recommendedName>
        <fullName evidence="4 12">Cysteine synthase</fullName>
        <ecNumber evidence="4 12">2.5.1.47</ecNumber>
    </recommendedName>
</protein>
<dbReference type="InterPro" id="IPR005856">
    <property type="entry name" value="Cys_synth"/>
</dbReference>
<feature type="modified residue" description="N6-(pyridoxal phosphate)lysine" evidence="11">
    <location>
        <position position="44"/>
    </location>
</feature>
<sequence length="306" mass="32138">MKIADNMTQLIGRTPLVRLNSLADGLKADVVAKLEFYNPCGSVKDRIGANMIETALADGTINKDTVLVEPTSGNTGIGLAFICAVKGMRLILTMPESMSVERRKLLHGLGAELVLTPAAEGMKGAIAQAEKIVQETDNAFMPMQFENPANPEAHRRTTGPEIWEDTDGKVDIFVAGVGTGGTLTGVAESLKAQKPGLKAVAVEPDASPVLSGGQPGPHAIQGIGAGFVPGALNTGIIDEVVRVKNDDAVETAKRLMREEGILCGISSGANCAAALELARREENAGKMIVFIVCDTGERYLSTPLFS</sequence>
<gene>
    <name evidence="14" type="primary">cysK1</name>
    <name evidence="14" type="ORF">BerOc1_03646</name>
</gene>
<accession>A0A1J5MQJ7</accession>
<dbReference type="AlphaFoldDB" id="A0A1J5MQJ7"/>
<dbReference type="GO" id="GO:0004124">
    <property type="term" value="F:cysteine synthase activity"/>
    <property type="evidence" value="ECO:0007669"/>
    <property type="project" value="UniProtKB-UniRule"/>
</dbReference>
<name>A0A1J5MQJ7_9BACT</name>
<dbReference type="EMBL" id="LKAQ01000005">
    <property type="protein sequence ID" value="OIQ48893.1"/>
    <property type="molecule type" value="Genomic_DNA"/>
</dbReference>
<evidence type="ECO:0000256" key="2">
    <source>
        <dbReference type="ARBA" id="ARBA00004962"/>
    </source>
</evidence>
<dbReference type="InterPro" id="IPR050214">
    <property type="entry name" value="Cys_Synth/Cystath_Beta-Synth"/>
</dbReference>
<comment type="similarity">
    <text evidence="3 12">Belongs to the cysteine synthase/cystathionine beta-synthase family.</text>
</comment>
<keyword evidence="5 12" id="KW-0028">Amino-acid biosynthesis</keyword>
<evidence type="ECO:0000256" key="7">
    <source>
        <dbReference type="ARBA" id="ARBA00022898"/>
    </source>
</evidence>
<evidence type="ECO:0000256" key="8">
    <source>
        <dbReference type="ARBA" id="ARBA00023192"/>
    </source>
</evidence>
<dbReference type="Pfam" id="PF00291">
    <property type="entry name" value="PALP"/>
    <property type="match status" value="1"/>
</dbReference>
<keyword evidence="6 12" id="KW-0808">Transferase</keyword>